<dbReference type="Proteomes" id="UP001163046">
    <property type="component" value="Unassembled WGS sequence"/>
</dbReference>
<dbReference type="OrthoDB" id="2384350at2759"/>
<gene>
    <name evidence="2" type="ORF">OS493_022476</name>
</gene>
<protein>
    <submittedName>
        <fullName evidence="2">Uncharacterized protein</fullName>
    </submittedName>
</protein>
<evidence type="ECO:0000313" key="2">
    <source>
        <dbReference type="EMBL" id="KAJ7384363.1"/>
    </source>
</evidence>
<keyword evidence="3" id="KW-1185">Reference proteome</keyword>
<organism evidence="2 3">
    <name type="scientific">Desmophyllum pertusum</name>
    <dbReference type="NCBI Taxonomy" id="174260"/>
    <lineage>
        <taxon>Eukaryota</taxon>
        <taxon>Metazoa</taxon>
        <taxon>Cnidaria</taxon>
        <taxon>Anthozoa</taxon>
        <taxon>Hexacorallia</taxon>
        <taxon>Scleractinia</taxon>
        <taxon>Caryophylliina</taxon>
        <taxon>Caryophylliidae</taxon>
        <taxon>Desmophyllum</taxon>
    </lineage>
</organism>
<evidence type="ECO:0000313" key="3">
    <source>
        <dbReference type="Proteomes" id="UP001163046"/>
    </source>
</evidence>
<sequence>MSSRPDKLSRSIASAVSRAVERAVGQALSALPSQSSRGLGLENPGVHSVATAQETRPTGRPPLPTILRGSSGGLPAMKRKRSSQKQIKIYNKDIICLPHEIGDDPLIPIPRGEKRAQLAEMGLIGKIALHSVWQSSQVKAEVSSVFASAFGLSQGETLPYVYLR</sequence>
<name>A0A9W9ZMD4_9CNID</name>
<comment type="caution">
    <text evidence="2">The sequence shown here is derived from an EMBL/GenBank/DDBJ whole genome shotgun (WGS) entry which is preliminary data.</text>
</comment>
<dbReference type="AlphaFoldDB" id="A0A9W9ZMD4"/>
<accession>A0A9W9ZMD4</accession>
<proteinExistence type="predicted"/>
<feature type="region of interest" description="Disordered" evidence="1">
    <location>
        <begin position="29"/>
        <end position="85"/>
    </location>
</feature>
<dbReference type="EMBL" id="MU825888">
    <property type="protein sequence ID" value="KAJ7384363.1"/>
    <property type="molecule type" value="Genomic_DNA"/>
</dbReference>
<evidence type="ECO:0000256" key="1">
    <source>
        <dbReference type="SAM" id="MobiDB-lite"/>
    </source>
</evidence>
<reference evidence="2" key="1">
    <citation type="submission" date="2023-01" db="EMBL/GenBank/DDBJ databases">
        <title>Genome assembly of the deep-sea coral Lophelia pertusa.</title>
        <authorList>
            <person name="Herrera S."/>
            <person name="Cordes E."/>
        </authorList>
    </citation>
    <scope>NUCLEOTIDE SEQUENCE</scope>
    <source>
        <strain evidence="2">USNM1676648</strain>
        <tissue evidence="2">Polyp</tissue>
    </source>
</reference>